<evidence type="ECO:0008006" key="3">
    <source>
        <dbReference type="Google" id="ProtNLM"/>
    </source>
</evidence>
<dbReference type="Gene3D" id="3.20.20.70">
    <property type="entry name" value="Aldolase class I"/>
    <property type="match status" value="1"/>
</dbReference>
<comment type="caution">
    <text evidence="2">The sequence shown here is derived from an EMBL/GenBank/DDBJ whole genome shotgun (WGS) entry which is preliminary data.</text>
</comment>
<dbReference type="PANTHER" id="PTHR12128">
    <property type="entry name" value="DIHYDRODIPICOLINATE SYNTHASE"/>
    <property type="match status" value="1"/>
</dbReference>
<dbReference type="InterPro" id="IPR002220">
    <property type="entry name" value="DapA-like"/>
</dbReference>
<proteinExistence type="predicted"/>
<dbReference type="EMBL" id="AZMM01018956">
    <property type="protein sequence ID" value="ETJ15886.1"/>
    <property type="molecule type" value="Genomic_DNA"/>
</dbReference>
<sequence length="67" mass="7392">NFGADGLLIINPYYNKGNKTGIKAHFTKIAQSVDTPIIIYNVPSRTGVNLSPNLIAELSYSEQDWPL</sequence>
<dbReference type="AlphaFoldDB" id="W1WD89"/>
<protein>
    <recommendedName>
        <fullName evidence="3">Dihydrodipicolinate synthase</fullName>
    </recommendedName>
</protein>
<evidence type="ECO:0000313" key="2">
    <source>
        <dbReference type="EMBL" id="ETJ15886.1"/>
    </source>
</evidence>
<dbReference type="Pfam" id="PF00701">
    <property type="entry name" value="DHDPS"/>
    <property type="match status" value="1"/>
</dbReference>
<keyword evidence="1" id="KW-0456">Lyase</keyword>
<gene>
    <name evidence="2" type="ORF">Q604_UNBc4C00175G0002</name>
</gene>
<name>W1WD89_9ZZZZ</name>
<evidence type="ECO:0000256" key="1">
    <source>
        <dbReference type="ARBA" id="ARBA00023239"/>
    </source>
</evidence>
<dbReference type="SUPFAM" id="SSF51569">
    <property type="entry name" value="Aldolase"/>
    <property type="match status" value="1"/>
</dbReference>
<feature type="non-terminal residue" evidence="2">
    <location>
        <position position="1"/>
    </location>
</feature>
<accession>W1WD89</accession>
<dbReference type="PRINTS" id="PR00146">
    <property type="entry name" value="DHPICSNTHASE"/>
</dbReference>
<reference evidence="2" key="1">
    <citation type="submission" date="2013-12" db="EMBL/GenBank/DDBJ databases">
        <title>A Varibaculum cambriense genome reconstructed from a premature infant gut community with otherwise low bacterial novelty that shifts toward anaerobic metabolism during the third week of life.</title>
        <authorList>
            <person name="Brown C.T."/>
            <person name="Sharon I."/>
            <person name="Thomas B.C."/>
            <person name="Castelle C.J."/>
            <person name="Morowitz M.J."/>
            <person name="Banfield J.F."/>
        </authorList>
    </citation>
    <scope>NUCLEOTIDE SEQUENCE</scope>
</reference>
<organism evidence="2">
    <name type="scientific">human gut metagenome</name>
    <dbReference type="NCBI Taxonomy" id="408170"/>
    <lineage>
        <taxon>unclassified sequences</taxon>
        <taxon>metagenomes</taxon>
        <taxon>organismal metagenomes</taxon>
    </lineage>
</organism>
<dbReference type="InterPro" id="IPR013785">
    <property type="entry name" value="Aldolase_TIM"/>
</dbReference>
<dbReference type="GO" id="GO:0008840">
    <property type="term" value="F:4-hydroxy-tetrahydrodipicolinate synthase activity"/>
    <property type="evidence" value="ECO:0007669"/>
    <property type="project" value="TreeGrafter"/>
</dbReference>
<dbReference type="PANTHER" id="PTHR12128:SF66">
    <property type="entry name" value="4-HYDROXY-2-OXOGLUTARATE ALDOLASE, MITOCHONDRIAL"/>
    <property type="match status" value="1"/>
</dbReference>